<comment type="caution">
    <text evidence="1">The sequence shown here is derived from an EMBL/GenBank/DDBJ whole genome shotgun (WGS) entry which is preliminary data.</text>
</comment>
<dbReference type="Proteomes" id="UP000696294">
    <property type="component" value="Unassembled WGS sequence"/>
</dbReference>
<gene>
    <name evidence="1" type="ORF">HCN51_14265</name>
</gene>
<evidence type="ECO:0000313" key="2">
    <source>
        <dbReference type="Proteomes" id="UP000696294"/>
    </source>
</evidence>
<protein>
    <recommendedName>
        <fullName evidence="3">CdiI immunity protein domain-containing protein</fullName>
    </recommendedName>
</protein>
<evidence type="ECO:0000313" key="1">
    <source>
        <dbReference type="EMBL" id="NJP90603.1"/>
    </source>
</evidence>
<organism evidence="1 2">
    <name type="scientific">Nonomuraea composti</name>
    <dbReference type="NCBI Taxonomy" id="2720023"/>
    <lineage>
        <taxon>Bacteria</taxon>
        <taxon>Bacillati</taxon>
        <taxon>Actinomycetota</taxon>
        <taxon>Actinomycetes</taxon>
        <taxon>Streptosporangiales</taxon>
        <taxon>Streptosporangiaceae</taxon>
        <taxon>Nonomuraea</taxon>
    </lineage>
</organism>
<accession>A0ABX1B606</accession>
<dbReference type="RefSeq" id="WP_168010120.1">
    <property type="nucleotide sequence ID" value="NZ_JAATEP010000008.1"/>
</dbReference>
<dbReference type="EMBL" id="JAATEP010000008">
    <property type="protein sequence ID" value="NJP90603.1"/>
    <property type="molecule type" value="Genomic_DNA"/>
</dbReference>
<evidence type="ECO:0008006" key="3">
    <source>
        <dbReference type="Google" id="ProtNLM"/>
    </source>
</evidence>
<sequence length="202" mass="22945">MADIEQGMPQQDQHELLAAHGFTDAFWGLWIERNDVDEIAELLQLDFRTRRDATLREEASAMADPSVPLDEKNSLWLGRHNSDWSVVVSPVGVRAALLPLSAGDRKTLEISWLQDVDGLYPLYFHAKGGEVSEEIEPFWDGHLPESSVFERYVQGLVRDYGDDESDVPLANAFLVIVGRMTGRFIDEEWFQTLGRVYDHPSI</sequence>
<reference evidence="1 2" key="1">
    <citation type="submission" date="2020-03" db="EMBL/GenBank/DDBJ databases">
        <title>WGS of actinomycetes isolated from Thailand.</title>
        <authorList>
            <person name="Thawai C."/>
        </authorList>
    </citation>
    <scope>NUCLEOTIDE SEQUENCE [LARGE SCALE GENOMIC DNA]</scope>
    <source>
        <strain evidence="1 2">FMUSA5-5</strain>
    </source>
</reference>
<name>A0ABX1B606_9ACTN</name>
<keyword evidence="2" id="KW-1185">Reference proteome</keyword>
<proteinExistence type="predicted"/>